<dbReference type="InterPro" id="IPR029266">
    <property type="entry name" value="FAM217"/>
</dbReference>
<evidence type="ECO:0000313" key="3">
    <source>
        <dbReference type="RefSeq" id="XP_054841836.1"/>
    </source>
</evidence>
<accession>A0AA97JQT1</accession>
<feature type="compositionally biased region" description="Basic and acidic residues" evidence="1">
    <location>
        <begin position="307"/>
        <end position="319"/>
    </location>
</feature>
<dbReference type="AlphaFoldDB" id="A0AA97JQT1"/>
<reference evidence="3" key="1">
    <citation type="submission" date="2025-08" db="UniProtKB">
        <authorList>
            <consortium name="RefSeq"/>
        </authorList>
    </citation>
    <scope>IDENTIFICATION</scope>
    <source>
        <tissue evidence="3">Blood</tissue>
    </source>
</reference>
<protein>
    <submittedName>
        <fullName evidence="3">Protein FAM217A</fullName>
    </submittedName>
</protein>
<dbReference type="GeneID" id="129333922"/>
<dbReference type="RefSeq" id="XP_054841836.1">
    <property type="nucleotide sequence ID" value="XM_054985861.1"/>
</dbReference>
<feature type="region of interest" description="Disordered" evidence="1">
    <location>
        <begin position="1"/>
        <end position="28"/>
    </location>
</feature>
<organism evidence="2 3">
    <name type="scientific">Eublepharis macularius</name>
    <name type="common">Leopard gecko</name>
    <name type="synonym">Cyrtodactylus macularius</name>
    <dbReference type="NCBI Taxonomy" id="481883"/>
    <lineage>
        <taxon>Eukaryota</taxon>
        <taxon>Metazoa</taxon>
        <taxon>Chordata</taxon>
        <taxon>Craniata</taxon>
        <taxon>Vertebrata</taxon>
        <taxon>Euteleostomi</taxon>
        <taxon>Lepidosauria</taxon>
        <taxon>Squamata</taxon>
        <taxon>Bifurcata</taxon>
        <taxon>Gekkota</taxon>
        <taxon>Eublepharidae</taxon>
        <taxon>Eublepharinae</taxon>
        <taxon>Eublepharis</taxon>
    </lineage>
</organism>
<dbReference type="PANTHER" id="PTHR22145:SF4">
    <property type="entry name" value="PROTEIN FAM217A"/>
    <property type="match status" value="1"/>
</dbReference>
<dbReference type="CTD" id="222826"/>
<keyword evidence="2" id="KW-1185">Reference proteome</keyword>
<proteinExistence type="predicted"/>
<feature type="region of interest" description="Disordered" evidence="1">
    <location>
        <begin position="45"/>
        <end position="74"/>
    </location>
</feature>
<name>A0AA97JQT1_EUBMA</name>
<feature type="region of interest" description="Disordered" evidence="1">
    <location>
        <begin position="294"/>
        <end position="330"/>
    </location>
</feature>
<sequence length="639" mass="71479">MREKPEDTKDADDPSPSAEEPFPSFVGRRGLSQRLTCFHSDRLPVTRREGRGGSRARAYPTPFPPAPNRHVPGEKQGCTRFSPCEGSTREFWKLHRVHTFKYQDEFLTHSLYIFKTIHTSSPCQEKTRGTEWLIRGSKTSKSASFMGKSDFVPGVYGTSLSLRSFAHQTQHNCGLDYDGSAENKIHSPGDKIVAGGVLASTFYKDHYKAAVEQLAALSLSKNTRRAQLNSNSNKQGAFHSWSYIHHQGNNAVSRKTFLEMPSSSSDTPINLINTNPTLVGSQSVNRYQSVSYPGIQQTPLENSSRNGDGDFFRKTHEATTSDSYPATNSSSDDMLSLMKLNWKTGNSYREKVLAEEKDACEDAKNRAVLLKYLKNANLNLRPEPIKDTETSSSAECDTFSYPDFLPPPFNTLDLQKLSLSKWDDWKLSFEPPLEGSLDKLISRLVEMERLQHLTILKERAKELSASPTMALSNRPTSTKDMKQLKAIDISYPQAAFDGDFHNFDSCVQEPDISKCTCRYCHNKWNSGLVSPLHSKHLRASCNKCTKASVILDSSNIVARRSLSCCGSSAKIRSAVKMSSPNTAVAFSLHDNESSKGKQPRTRRKPCRKNVALMGKPSHSQRLKSLSVMAKPKYTQIEHQ</sequence>
<evidence type="ECO:0000256" key="1">
    <source>
        <dbReference type="SAM" id="MobiDB-lite"/>
    </source>
</evidence>
<evidence type="ECO:0000313" key="2">
    <source>
        <dbReference type="Proteomes" id="UP001190640"/>
    </source>
</evidence>
<dbReference type="KEGG" id="emc:129333922"/>
<feature type="compositionally biased region" description="Polar residues" evidence="1">
    <location>
        <begin position="294"/>
        <end position="306"/>
    </location>
</feature>
<feature type="compositionally biased region" description="Basic and acidic residues" evidence="1">
    <location>
        <begin position="1"/>
        <end position="12"/>
    </location>
</feature>
<dbReference type="Proteomes" id="UP001190640">
    <property type="component" value="Chromosome 7"/>
</dbReference>
<dbReference type="Pfam" id="PF15344">
    <property type="entry name" value="FAM217"/>
    <property type="match status" value="1"/>
</dbReference>
<dbReference type="PANTHER" id="PTHR22145">
    <property type="entry name" value="SI:CH211-266K22.6"/>
    <property type="match status" value="1"/>
</dbReference>
<gene>
    <name evidence="3" type="primary">FAM217A</name>
</gene>
<feature type="compositionally biased region" description="Low complexity" evidence="1">
    <location>
        <begin position="14"/>
        <end position="25"/>
    </location>
</feature>